<accession>A0ABZ0L478</accession>
<evidence type="ECO:0000256" key="6">
    <source>
        <dbReference type="ARBA" id="ARBA00023316"/>
    </source>
</evidence>
<dbReference type="PANTHER" id="PTHR21581">
    <property type="entry name" value="D-ALANYL-D-ALANINE CARBOXYPEPTIDASE"/>
    <property type="match status" value="1"/>
</dbReference>
<evidence type="ECO:0000256" key="4">
    <source>
        <dbReference type="ARBA" id="ARBA00022960"/>
    </source>
</evidence>
<keyword evidence="9" id="KW-0121">Carboxypeptidase</keyword>
<dbReference type="Proteomes" id="UP001303902">
    <property type="component" value="Chromosome"/>
</dbReference>
<evidence type="ECO:0000256" key="1">
    <source>
        <dbReference type="ARBA" id="ARBA00007164"/>
    </source>
</evidence>
<dbReference type="PANTHER" id="PTHR21581:SF11">
    <property type="entry name" value="D-ALANYL-D-ALANINE CARBOXYPEPTIDASE DACA"/>
    <property type="match status" value="1"/>
</dbReference>
<name>A0ABZ0L478_9BACL</name>
<evidence type="ECO:0000256" key="2">
    <source>
        <dbReference type="ARBA" id="ARBA00022729"/>
    </source>
</evidence>
<dbReference type="InterPro" id="IPR012338">
    <property type="entry name" value="Beta-lactam/transpept-like"/>
</dbReference>
<evidence type="ECO:0000313" key="9">
    <source>
        <dbReference type="EMBL" id="WOV87397.1"/>
    </source>
</evidence>
<keyword evidence="2" id="KW-0732">Signal</keyword>
<sequence>MKKVLMILLIAGLAILVLMPKNEAVSLTQNAKAAIILNASTGKIIYEDNSKTALPIASLSKMMTQYIVLNAIEDGRISWDSLYTPSTAALNQPANAVKLDMQSGDTYTVNELFTAMTVISANDAAIALAEVVSGSEELFVEEMNNYAEKIGLDQTHFINATGLDEDETNLASARDVAAIASVLIEEHPEVLQFTSLTDFTTSAGVKRWSTNLMLPGMPEAMIGMDGLKTGYTELAESCFASTGVYNGERVITVVIGVTADGDDTIKPRFELTRELIDSYVLSQQ</sequence>
<dbReference type="EC" id="3.4.-.-" evidence="9"/>
<gene>
    <name evidence="9" type="ORF">QWT69_16340</name>
</gene>
<evidence type="ECO:0000259" key="8">
    <source>
        <dbReference type="Pfam" id="PF00768"/>
    </source>
</evidence>
<evidence type="ECO:0000256" key="5">
    <source>
        <dbReference type="ARBA" id="ARBA00022984"/>
    </source>
</evidence>
<keyword evidence="10" id="KW-1185">Reference proteome</keyword>
<dbReference type="Gene3D" id="3.40.710.10">
    <property type="entry name" value="DD-peptidase/beta-lactamase superfamily"/>
    <property type="match status" value="1"/>
</dbReference>
<keyword evidence="6" id="KW-0961">Cell wall biogenesis/degradation</keyword>
<dbReference type="Pfam" id="PF00768">
    <property type="entry name" value="Peptidase_S11"/>
    <property type="match status" value="1"/>
</dbReference>
<dbReference type="RefSeq" id="WP_317967477.1">
    <property type="nucleotide sequence ID" value="NZ_CP129118.1"/>
</dbReference>
<feature type="domain" description="Peptidase S11 D-alanyl-D-alanine carboxypeptidase A N-terminal" evidence="8">
    <location>
        <begin position="28"/>
        <end position="257"/>
    </location>
</feature>
<keyword evidence="9" id="KW-0645">Protease</keyword>
<evidence type="ECO:0000256" key="3">
    <source>
        <dbReference type="ARBA" id="ARBA00022801"/>
    </source>
</evidence>
<organism evidence="9 10">
    <name type="scientific">Sporosarcina oncorhynchi</name>
    <dbReference type="NCBI Taxonomy" id="3056444"/>
    <lineage>
        <taxon>Bacteria</taxon>
        <taxon>Bacillati</taxon>
        <taxon>Bacillota</taxon>
        <taxon>Bacilli</taxon>
        <taxon>Bacillales</taxon>
        <taxon>Caryophanaceae</taxon>
        <taxon>Sporosarcina</taxon>
    </lineage>
</organism>
<keyword evidence="5" id="KW-0573">Peptidoglycan synthesis</keyword>
<dbReference type="InterPro" id="IPR018044">
    <property type="entry name" value="Peptidase_S11"/>
</dbReference>
<comment type="similarity">
    <text evidence="1 7">Belongs to the peptidase S11 family.</text>
</comment>
<keyword evidence="4" id="KW-0133">Cell shape</keyword>
<dbReference type="PRINTS" id="PR00725">
    <property type="entry name" value="DADACBPTASE1"/>
</dbReference>
<dbReference type="SUPFAM" id="SSF56601">
    <property type="entry name" value="beta-lactamase/transpeptidase-like"/>
    <property type="match status" value="1"/>
</dbReference>
<proteinExistence type="inferred from homology"/>
<evidence type="ECO:0000256" key="7">
    <source>
        <dbReference type="RuleBase" id="RU004016"/>
    </source>
</evidence>
<dbReference type="EMBL" id="CP129118">
    <property type="protein sequence ID" value="WOV87397.1"/>
    <property type="molecule type" value="Genomic_DNA"/>
</dbReference>
<protein>
    <submittedName>
        <fullName evidence="9">D-alanyl-D-alanine carboxypeptidase family protein</fullName>
        <ecNumber evidence="9">3.4.-.-</ecNumber>
    </submittedName>
</protein>
<dbReference type="GO" id="GO:0004180">
    <property type="term" value="F:carboxypeptidase activity"/>
    <property type="evidence" value="ECO:0007669"/>
    <property type="project" value="UniProtKB-KW"/>
</dbReference>
<dbReference type="InterPro" id="IPR001967">
    <property type="entry name" value="Peptidase_S11_N"/>
</dbReference>
<keyword evidence="3 9" id="KW-0378">Hydrolase</keyword>
<reference evidence="9 10" key="1">
    <citation type="submission" date="2023-06" db="EMBL/GenBank/DDBJ databases">
        <title>Sporosarcina sp. nov., isolated from Korean tranditional fermented seafood 'Jeotgal'.</title>
        <authorList>
            <person name="Yang A.I."/>
            <person name="Shin N.-R."/>
        </authorList>
    </citation>
    <scope>NUCLEOTIDE SEQUENCE [LARGE SCALE GENOMIC DNA]</scope>
    <source>
        <strain evidence="9 10">T2O-4</strain>
    </source>
</reference>
<evidence type="ECO:0000313" key="10">
    <source>
        <dbReference type="Proteomes" id="UP001303902"/>
    </source>
</evidence>